<dbReference type="PROSITE" id="PS51384">
    <property type="entry name" value="FAD_FR"/>
    <property type="match status" value="1"/>
</dbReference>
<dbReference type="SUPFAM" id="SSF63380">
    <property type="entry name" value="Riboflavin synthase domain-like"/>
    <property type="match status" value="1"/>
</dbReference>
<dbReference type="Proteomes" id="UP000198748">
    <property type="component" value="Unassembled WGS sequence"/>
</dbReference>
<feature type="domain" description="FAD-binding FR-type" evidence="1">
    <location>
        <begin position="15"/>
        <end position="115"/>
    </location>
</feature>
<dbReference type="PANTHER" id="PTHR30157">
    <property type="entry name" value="FERRIC REDUCTASE, NADPH-DEPENDENT"/>
    <property type="match status" value="1"/>
</dbReference>
<dbReference type="Gene3D" id="2.40.30.10">
    <property type="entry name" value="Translation factors"/>
    <property type="match status" value="1"/>
</dbReference>
<dbReference type="InterPro" id="IPR039374">
    <property type="entry name" value="SIP_fam"/>
</dbReference>
<evidence type="ECO:0000313" key="2">
    <source>
        <dbReference type="EMBL" id="SDG52983.1"/>
    </source>
</evidence>
<proteinExistence type="predicted"/>
<dbReference type="PANTHER" id="PTHR30157:SF0">
    <property type="entry name" value="NADPH-DEPENDENT FERRIC-CHELATE REDUCTASE"/>
    <property type="match status" value="1"/>
</dbReference>
<reference evidence="3" key="1">
    <citation type="submission" date="2016-10" db="EMBL/GenBank/DDBJ databases">
        <authorList>
            <person name="Varghese N."/>
            <person name="Submissions S."/>
        </authorList>
    </citation>
    <scope>NUCLEOTIDE SEQUENCE [LARGE SCALE GENOMIC DNA]</scope>
    <source>
        <strain evidence="3">DSM 25329</strain>
    </source>
</reference>
<protein>
    <recommendedName>
        <fullName evidence="1">FAD-binding FR-type domain-containing protein</fullName>
    </recommendedName>
</protein>
<gene>
    <name evidence="2" type="ORF">SAMN04487996_119163</name>
</gene>
<dbReference type="STRING" id="659014.SAMN04487996_119163"/>
<dbReference type="GO" id="GO:0016491">
    <property type="term" value="F:oxidoreductase activity"/>
    <property type="evidence" value="ECO:0007669"/>
    <property type="project" value="InterPro"/>
</dbReference>
<accession>A0A1G7UZM2</accession>
<dbReference type="AlphaFoldDB" id="A0A1G7UZM2"/>
<evidence type="ECO:0000313" key="3">
    <source>
        <dbReference type="Proteomes" id="UP000198748"/>
    </source>
</evidence>
<evidence type="ECO:0000259" key="1">
    <source>
        <dbReference type="PROSITE" id="PS51384"/>
    </source>
</evidence>
<organism evidence="2 3">
    <name type="scientific">Dyadobacter soli</name>
    <dbReference type="NCBI Taxonomy" id="659014"/>
    <lineage>
        <taxon>Bacteria</taxon>
        <taxon>Pseudomonadati</taxon>
        <taxon>Bacteroidota</taxon>
        <taxon>Cytophagia</taxon>
        <taxon>Cytophagales</taxon>
        <taxon>Spirosomataceae</taxon>
        <taxon>Dyadobacter</taxon>
    </lineage>
</organism>
<dbReference type="EMBL" id="FNAN01000019">
    <property type="protein sequence ID" value="SDG52983.1"/>
    <property type="molecule type" value="Genomic_DNA"/>
</dbReference>
<sequence>MNIIKQKALHLLENAFGKTGTVLAVRAWEPATFFEVDVHFPDMDMSGWKRVQHIKVRVGEGIYRDYTPAGWDEDIRTCTLYIHAEQDGPGAQWIRSLRTGDRITYVGVGATMHKPTYAGEMVVLGDMSSIGHYLALQQLAGSRKISGAITIADENHREEFKEYFNWNIQPVKNNGDGGLQSMLKWTSDKPLANSNIYISGHIPTCIRLRKELKKRNDSPLGILVQGFWS</sequence>
<dbReference type="InterPro" id="IPR017927">
    <property type="entry name" value="FAD-bd_FR_type"/>
</dbReference>
<dbReference type="OrthoDB" id="649820at2"/>
<keyword evidence="3" id="KW-1185">Reference proteome</keyword>
<name>A0A1G7UZM2_9BACT</name>
<dbReference type="InterPro" id="IPR017938">
    <property type="entry name" value="Riboflavin_synthase-like_b-brl"/>
</dbReference>
<dbReference type="RefSeq" id="WP_090156350.1">
    <property type="nucleotide sequence ID" value="NZ_FNAN01000019.1"/>
</dbReference>